<feature type="transmembrane region" description="Helical" evidence="5">
    <location>
        <begin position="192"/>
        <end position="218"/>
    </location>
</feature>
<feature type="transmembrane region" description="Helical" evidence="5">
    <location>
        <begin position="259"/>
        <end position="277"/>
    </location>
</feature>
<comment type="caution">
    <text evidence="7">The sequence shown here is derived from an EMBL/GenBank/DDBJ whole genome shotgun (WGS) entry which is preliminary data.</text>
</comment>
<evidence type="ECO:0000256" key="3">
    <source>
        <dbReference type="ARBA" id="ARBA00022989"/>
    </source>
</evidence>
<keyword evidence="2 5" id="KW-0812">Transmembrane</keyword>
<gene>
    <name evidence="7" type="ORF">GHC57_11260</name>
</gene>
<evidence type="ECO:0000256" key="5">
    <source>
        <dbReference type="SAM" id="Phobius"/>
    </source>
</evidence>
<accession>A0A7X1ZGC5</accession>
<feature type="transmembrane region" description="Helical" evidence="5">
    <location>
        <begin position="26"/>
        <end position="42"/>
    </location>
</feature>
<proteinExistence type="predicted"/>
<protein>
    <recommendedName>
        <fullName evidence="6">O-antigen ligase-related domain-containing protein</fullName>
    </recommendedName>
</protein>
<dbReference type="EMBL" id="WIVE01000033">
    <property type="protein sequence ID" value="MQX37096.1"/>
    <property type="molecule type" value="Genomic_DNA"/>
</dbReference>
<keyword evidence="8" id="KW-1185">Reference proteome</keyword>
<dbReference type="InterPro" id="IPR007016">
    <property type="entry name" value="O-antigen_ligase-rel_domated"/>
</dbReference>
<feature type="transmembrane region" description="Helical" evidence="5">
    <location>
        <begin position="101"/>
        <end position="122"/>
    </location>
</feature>
<feature type="transmembrane region" description="Helical" evidence="5">
    <location>
        <begin position="354"/>
        <end position="379"/>
    </location>
</feature>
<evidence type="ECO:0000313" key="8">
    <source>
        <dbReference type="Proteomes" id="UP000434582"/>
    </source>
</evidence>
<dbReference type="RefSeq" id="WP_153344239.1">
    <property type="nucleotide sequence ID" value="NZ_WIVE01000033.1"/>
</dbReference>
<sequence length="417" mass="46812">MGALFLVSLFIPVGLSIGPIHLQTFRFILILFFFPALFAFFSDRTIRPSLADGLIVIHVMWASVAILVLHGVVRIEAVGIYAIEVLGAYFLARTQIRSPKAFMQAFVILLVAAAVMLPLAIFESVTNKNVFSMLLGSFSVSRGFYGVRLGYFRAQTAFDHPILHGMVFGSLLAPAMYLTYKRTRIIRSLFRALLPVSTTMFSLSSGAFTLLAVQLLAFAWDKVVKVASKWKILATLIIAGYVVVDLLSDRTPYQVAISYLSLSPGSAYNRILIWNFASDDLFRNPIFGIGFNAWDMPDWMHSNSTDNFWLVTALRYGIPGFLLLFLTLVFVIVNNVRAKVTIPYVNNFRKGYNIMMIALSFSILTVHLWNQPFVLYIFYLGAGMWFREYQRRVNRLAAARHNASLAPEPEAAAPNPV</sequence>
<dbReference type="Pfam" id="PF04932">
    <property type="entry name" value="Wzy_C"/>
    <property type="match status" value="1"/>
</dbReference>
<comment type="subcellular location">
    <subcellularLocation>
        <location evidence="1">Membrane</location>
        <topology evidence="1">Multi-pass membrane protein</topology>
    </subcellularLocation>
</comment>
<feature type="transmembrane region" description="Helical" evidence="5">
    <location>
        <begin position="230"/>
        <end position="247"/>
    </location>
</feature>
<organism evidence="7 8">
    <name type="scientific">Roseospira navarrensis</name>
    <dbReference type="NCBI Taxonomy" id="140058"/>
    <lineage>
        <taxon>Bacteria</taxon>
        <taxon>Pseudomonadati</taxon>
        <taxon>Pseudomonadota</taxon>
        <taxon>Alphaproteobacteria</taxon>
        <taxon>Rhodospirillales</taxon>
        <taxon>Rhodospirillaceae</taxon>
        <taxon>Roseospira</taxon>
    </lineage>
</organism>
<evidence type="ECO:0000259" key="6">
    <source>
        <dbReference type="Pfam" id="PF04932"/>
    </source>
</evidence>
<keyword evidence="3 5" id="KW-1133">Transmembrane helix</keyword>
<dbReference type="AlphaFoldDB" id="A0A7X1ZGC5"/>
<keyword evidence="4 5" id="KW-0472">Membrane</keyword>
<evidence type="ECO:0000256" key="4">
    <source>
        <dbReference type="ARBA" id="ARBA00023136"/>
    </source>
</evidence>
<evidence type="ECO:0000313" key="7">
    <source>
        <dbReference type="EMBL" id="MQX37096.1"/>
    </source>
</evidence>
<name>A0A7X1ZGC5_9PROT</name>
<dbReference type="OrthoDB" id="264250at2"/>
<evidence type="ECO:0000256" key="2">
    <source>
        <dbReference type="ARBA" id="ARBA00022692"/>
    </source>
</evidence>
<dbReference type="GO" id="GO:0016020">
    <property type="term" value="C:membrane"/>
    <property type="evidence" value="ECO:0007669"/>
    <property type="project" value="UniProtKB-SubCell"/>
</dbReference>
<feature type="transmembrane region" description="Helical" evidence="5">
    <location>
        <begin position="308"/>
        <end position="333"/>
    </location>
</feature>
<dbReference type="Proteomes" id="UP000434582">
    <property type="component" value="Unassembled WGS sequence"/>
</dbReference>
<feature type="domain" description="O-antigen ligase-related" evidence="6">
    <location>
        <begin position="193"/>
        <end position="325"/>
    </location>
</feature>
<feature type="transmembrane region" description="Helical" evidence="5">
    <location>
        <begin position="162"/>
        <end position="180"/>
    </location>
</feature>
<evidence type="ECO:0000256" key="1">
    <source>
        <dbReference type="ARBA" id="ARBA00004141"/>
    </source>
</evidence>
<reference evidence="7 8" key="1">
    <citation type="submission" date="2019-10" db="EMBL/GenBank/DDBJ databases">
        <title>Draft whole-genome sequence of the purple nonsulfur photosynthetic bacterium Roseospira navarrensis DSM 15114.</title>
        <authorList>
            <person name="Kyndt J.A."/>
            <person name="Meyer T.E."/>
        </authorList>
    </citation>
    <scope>NUCLEOTIDE SEQUENCE [LARGE SCALE GENOMIC DNA]</scope>
    <source>
        <strain evidence="7 8">DSM 15114</strain>
    </source>
</reference>
<feature type="transmembrane region" description="Helical" evidence="5">
    <location>
        <begin position="49"/>
        <end position="69"/>
    </location>
</feature>